<evidence type="ECO:0000313" key="3">
    <source>
        <dbReference type="Proteomes" id="UP000190834"/>
    </source>
</evidence>
<dbReference type="InterPro" id="IPR036754">
    <property type="entry name" value="YbaK/aa-tRNA-synt-asso_dom_sf"/>
</dbReference>
<dbReference type="PANTHER" id="PTHR30411:SF1">
    <property type="entry name" value="CYTOPLASMIC PROTEIN"/>
    <property type="match status" value="1"/>
</dbReference>
<proteinExistence type="predicted"/>
<dbReference type="InterPro" id="IPR007214">
    <property type="entry name" value="YbaK/aa-tRNA-synth-assoc-dom"/>
</dbReference>
<dbReference type="Gene3D" id="3.90.960.10">
    <property type="entry name" value="YbaK/aminoacyl-tRNA synthetase-associated domain"/>
    <property type="match status" value="1"/>
</dbReference>
<gene>
    <name evidence="2" type="ORF">SAMN02745782_01591</name>
</gene>
<sequence length="171" mass="19076">MMNKPFSTPITQYLEKHNIAYQLLPHKTATTTIEETAHQRGILACQMVKTILLRDMGDRLALACTPGDCSVDPKKVRQVLEWRRMTCVDRAQVEYFTGYSVGTVTPLCLKTAMPILFDHAILQHSTVTISSGSPFAGIALSVQDLVQLCQPMFAHIQRTVVENNVIDNKTS</sequence>
<dbReference type="AlphaFoldDB" id="A0A1T4P7M9"/>
<protein>
    <submittedName>
        <fullName evidence="2">Cys-tRNA(Pro) deacylase</fullName>
    </submittedName>
</protein>
<dbReference type="PANTHER" id="PTHR30411">
    <property type="entry name" value="CYTOPLASMIC PROTEIN"/>
    <property type="match status" value="1"/>
</dbReference>
<dbReference type="STRING" id="1123491.SAMN02745782_01591"/>
<dbReference type="SUPFAM" id="SSF55826">
    <property type="entry name" value="YbaK/ProRS associated domain"/>
    <property type="match status" value="1"/>
</dbReference>
<accession>A0A1T4P7M9</accession>
<dbReference type="EMBL" id="FUXB01000007">
    <property type="protein sequence ID" value="SJZ87452.1"/>
    <property type="molecule type" value="Genomic_DNA"/>
</dbReference>
<feature type="domain" description="YbaK/aminoacyl-tRNA synthetase-associated" evidence="1">
    <location>
        <begin position="30"/>
        <end position="147"/>
    </location>
</feature>
<evidence type="ECO:0000259" key="1">
    <source>
        <dbReference type="Pfam" id="PF04073"/>
    </source>
</evidence>
<name>A0A1T4P7M9_VIBCI</name>
<dbReference type="Proteomes" id="UP000190834">
    <property type="component" value="Unassembled WGS sequence"/>
</dbReference>
<reference evidence="3" key="1">
    <citation type="submission" date="2017-02" db="EMBL/GenBank/DDBJ databases">
        <authorList>
            <person name="Varghese N."/>
            <person name="Submissions S."/>
        </authorList>
    </citation>
    <scope>NUCLEOTIDE SEQUENCE [LARGE SCALE GENOMIC DNA]</scope>
    <source>
        <strain evidence="3">DSM 19608</strain>
    </source>
</reference>
<organism evidence="2 3">
    <name type="scientific">Vibrio cincinnatiensis DSM 19608</name>
    <dbReference type="NCBI Taxonomy" id="1123491"/>
    <lineage>
        <taxon>Bacteria</taxon>
        <taxon>Pseudomonadati</taxon>
        <taxon>Pseudomonadota</taxon>
        <taxon>Gammaproteobacteria</taxon>
        <taxon>Vibrionales</taxon>
        <taxon>Vibrionaceae</taxon>
        <taxon>Vibrio</taxon>
    </lineage>
</organism>
<keyword evidence="3" id="KW-1185">Reference proteome</keyword>
<dbReference type="GO" id="GO:0002161">
    <property type="term" value="F:aminoacyl-tRNA deacylase activity"/>
    <property type="evidence" value="ECO:0007669"/>
    <property type="project" value="InterPro"/>
</dbReference>
<dbReference type="Pfam" id="PF04073">
    <property type="entry name" value="tRNA_edit"/>
    <property type="match status" value="1"/>
</dbReference>
<evidence type="ECO:0000313" key="2">
    <source>
        <dbReference type="EMBL" id="SJZ87452.1"/>
    </source>
</evidence>
<dbReference type="CDD" id="cd04332">
    <property type="entry name" value="YbaK_like"/>
    <property type="match status" value="1"/>
</dbReference>